<dbReference type="SUPFAM" id="SSF52833">
    <property type="entry name" value="Thioredoxin-like"/>
    <property type="match status" value="2"/>
</dbReference>
<dbReference type="InterPro" id="IPR001853">
    <property type="entry name" value="DSBA-like_thioredoxin_dom"/>
</dbReference>
<dbReference type="Pfam" id="PF01323">
    <property type="entry name" value="DSBA"/>
    <property type="match status" value="1"/>
</dbReference>
<dbReference type="Gene3D" id="3.40.30.10">
    <property type="entry name" value="Glutaredoxin"/>
    <property type="match status" value="1"/>
</dbReference>
<gene>
    <name evidence="2" type="ORF">METZ01_LOCUS126699</name>
</gene>
<dbReference type="AlphaFoldDB" id="A0A381YA21"/>
<dbReference type="EMBL" id="UINC01017730">
    <property type="protein sequence ID" value="SVA73845.1"/>
    <property type="molecule type" value="Genomic_DNA"/>
</dbReference>
<proteinExistence type="predicted"/>
<dbReference type="InterPro" id="IPR051924">
    <property type="entry name" value="GST_Kappa/NadH"/>
</dbReference>
<protein>
    <recommendedName>
        <fullName evidence="1">DSBA-like thioredoxin domain-containing protein</fullName>
    </recommendedName>
</protein>
<dbReference type="PANTHER" id="PTHR42943:SF2">
    <property type="entry name" value="GLUTATHIONE S-TRANSFERASE KAPPA 1"/>
    <property type="match status" value="1"/>
</dbReference>
<accession>A0A381YA21</accession>
<name>A0A381YA21_9ZZZZ</name>
<reference evidence="2" key="1">
    <citation type="submission" date="2018-05" db="EMBL/GenBank/DDBJ databases">
        <authorList>
            <person name="Lanie J.A."/>
            <person name="Ng W.-L."/>
            <person name="Kazmierczak K.M."/>
            <person name="Andrzejewski T.M."/>
            <person name="Davidsen T.M."/>
            <person name="Wayne K.J."/>
            <person name="Tettelin H."/>
            <person name="Glass J.I."/>
            <person name="Rusch D."/>
            <person name="Podicherti R."/>
            <person name="Tsui H.-C.T."/>
            <person name="Winkler M.E."/>
        </authorList>
    </citation>
    <scope>NUCLEOTIDE SEQUENCE</scope>
</reference>
<sequence>MSIRTAIKPFVTSLITSRAFRDLRWKTMAFKRIIRREPHRIYYFHQIDDPYSHLSSQLLLKLKANYDIELHIHLVGKPIDEVVPQRLALEEYARKDAANISTFHNLEFKDIGQLPSSETLKMAQKAFVASTDLPNDTEKIGQAFWNNNIDALKKMNLASEEKVNHILEIGDQTRKKYGHYLGAMFYYEGEWYWSIDRLPYLEKRLSDHGFLKKHKKNISTFKQAPKDTKGGIKSNVKVEFFPSIRSPYSYLAMPEILRIKDDYPVELIMRPVMPMVMRGLPVPQNKLRYIISDAKREADRINVPFGKINDPLGKPVLRAYSLFPYAKNQNKGGEFLFAFCQLAWSEGCDMNLDSNLKKAITKANLNW</sequence>
<feature type="domain" description="DSBA-like thioredoxin" evidence="1">
    <location>
        <begin position="238"/>
        <end position="366"/>
    </location>
</feature>
<evidence type="ECO:0000313" key="2">
    <source>
        <dbReference type="EMBL" id="SVA73845.1"/>
    </source>
</evidence>
<dbReference type="InterPro" id="IPR036249">
    <property type="entry name" value="Thioredoxin-like_sf"/>
</dbReference>
<dbReference type="PANTHER" id="PTHR42943">
    <property type="entry name" value="GLUTATHIONE S-TRANSFERASE KAPPA"/>
    <property type="match status" value="1"/>
</dbReference>
<organism evidence="2">
    <name type="scientific">marine metagenome</name>
    <dbReference type="NCBI Taxonomy" id="408172"/>
    <lineage>
        <taxon>unclassified sequences</taxon>
        <taxon>metagenomes</taxon>
        <taxon>ecological metagenomes</taxon>
    </lineage>
</organism>
<feature type="non-terminal residue" evidence="2">
    <location>
        <position position="367"/>
    </location>
</feature>
<evidence type="ECO:0000259" key="1">
    <source>
        <dbReference type="Pfam" id="PF01323"/>
    </source>
</evidence>
<dbReference type="GO" id="GO:0016491">
    <property type="term" value="F:oxidoreductase activity"/>
    <property type="evidence" value="ECO:0007669"/>
    <property type="project" value="InterPro"/>
</dbReference>